<proteinExistence type="predicted"/>
<dbReference type="InterPro" id="IPR051361">
    <property type="entry name" value="ThrE/Ser_Exporter"/>
</dbReference>
<dbReference type="AlphaFoldDB" id="A0AAW0E4P6"/>
<evidence type="ECO:0000313" key="3">
    <source>
        <dbReference type="Proteomes" id="UP001383192"/>
    </source>
</evidence>
<gene>
    <name evidence="2" type="primary">PRM10_2</name>
    <name evidence="2" type="ORF">VNI00_001765</name>
</gene>
<comment type="caution">
    <text evidence="2">The sequence shown here is derived from an EMBL/GenBank/DDBJ whole genome shotgun (WGS) entry which is preliminary data.</text>
</comment>
<organism evidence="2 3">
    <name type="scientific">Paramarasmius palmivorus</name>
    <dbReference type="NCBI Taxonomy" id="297713"/>
    <lineage>
        <taxon>Eukaryota</taxon>
        <taxon>Fungi</taxon>
        <taxon>Dikarya</taxon>
        <taxon>Basidiomycota</taxon>
        <taxon>Agaricomycotina</taxon>
        <taxon>Agaricomycetes</taxon>
        <taxon>Agaricomycetidae</taxon>
        <taxon>Agaricales</taxon>
        <taxon>Marasmiineae</taxon>
        <taxon>Marasmiaceae</taxon>
        <taxon>Paramarasmius</taxon>
    </lineage>
</organism>
<feature type="compositionally biased region" description="Polar residues" evidence="1">
    <location>
        <begin position="18"/>
        <end position="36"/>
    </location>
</feature>
<dbReference type="Proteomes" id="UP001383192">
    <property type="component" value="Unassembled WGS sequence"/>
</dbReference>
<dbReference type="EMBL" id="JAYKXP010000004">
    <property type="protein sequence ID" value="KAK7059139.1"/>
    <property type="molecule type" value="Genomic_DNA"/>
</dbReference>
<feature type="region of interest" description="Disordered" evidence="1">
    <location>
        <begin position="1"/>
        <end position="66"/>
    </location>
</feature>
<keyword evidence="3" id="KW-1185">Reference proteome</keyword>
<sequence>MSIPPSHNAPNPDRRISNADNENSSYFTQPRSSNADLSPAFRRADSDLENAGASREPPGSSSNSFARLSGVEQVFRQGDDGLRKGSDSTLVGEERRAKLSKRLSFASLASGISHTPVLSALHRSHRPSGITRNVEDVTQRRKFLLKLAKALLTFGAPSHRIQSQLSAASNILGADAGGSIS</sequence>
<evidence type="ECO:0000256" key="1">
    <source>
        <dbReference type="SAM" id="MobiDB-lite"/>
    </source>
</evidence>
<dbReference type="PANTHER" id="PTHR31082:SF4">
    <property type="entry name" value="PHEROMONE-REGULATED MEMBRANE PROTEIN 10"/>
    <property type="match status" value="1"/>
</dbReference>
<accession>A0AAW0E4P6</accession>
<evidence type="ECO:0000313" key="2">
    <source>
        <dbReference type="EMBL" id="KAK7059139.1"/>
    </source>
</evidence>
<dbReference type="PANTHER" id="PTHR31082">
    <property type="entry name" value="PHEROMONE-REGULATED MEMBRANE PROTEIN 10"/>
    <property type="match status" value="1"/>
</dbReference>
<reference evidence="2 3" key="1">
    <citation type="submission" date="2024-01" db="EMBL/GenBank/DDBJ databases">
        <title>A draft genome for a cacao thread blight-causing isolate of Paramarasmius palmivorus.</title>
        <authorList>
            <person name="Baruah I.K."/>
            <person name="Bukari Y."/>
            <person name="Amoako-Attah I."/>
            <person name="Meinhardt L.W."/>
            <person name="Bailey B.A."/>
            <person name="Cohen S.P."/>
        </authorList>
    </citation>
    <scope>NUCLEOTIDE SEQUENCE [LARGE SCALE GENOMIC DNA]</scope>
    <source>
        <strain evidence="2 3">GH-12</strain>
    </source>
</reference>
<protein>
    <submittedName>
        <fullName evidence="2">Pheromone-regulated protein prm10</fullName>
    </submittedName>
</protein>
<name>A0AAW0E4P6_9AGAR</name>